<dbReference type="AlphaFoldDB" id="A0A4R7VRI0"/>
<evidence type="ECO:0000256" key="7">
    <source>
        <dbReference type="ARBA" id="ARBA00022825"/>
    </source>
</evidence>
<evidence type="ECO:0000256" key="1">
    <source>
        <dbReference type="ARBA" id="ARBA00000123"/>
    </source>
</evidence>
<protein>
    <recommendedName>
        <fullName evidence="3">Xaa-Pro dipeptidyl-peptidase</fullName>
        <ecNumber evidence="3">3.4.14.11</ecNumber>
    </recommendedName>
    <alternativeName>
        <fullName evidence="8">X-prolyl-dipeptidyl aminopeptidase</fullName>
    </alternativeName>
</protein>
<keyword evidence="7" id="KW-0720">Serine protease</keyword>
<evidence type="ECO:0000256" key="3">
    <source>
        <dbReference type="ARBA" id="ARBA00012463"/>
    </source>
</evidence>
<dbReference type="PRINTS" id="PR00923">
    <property type="entry name" value="LACTOPTASE"/>
</dbReference>
<dbReference type="InterPro" id="IPR008979">
    <property type="entry name" value="Galactose-bd-like_sf"/>
</dbReference>
<keyword evidence="6" id="KW-0378">Hydrolase</keyword>
<dbReference type="OrthoDB" id="5240615at2"/>
<dbReference type="Gene3D" id="2.60.120.260">
    <property type="entry name" value="Galactose-binding domain-like"/>
    <property type="match status" value="1"/>
</dbReference>
<comment type="catalytic activity">
    <reaction evidence="1">
        <text>Hydrolyzes Xaa-Pro-|- bonds to release unblocked, N-terminal dipeptides from substrates including Ala-Pro-|-p-nitroanilide and (sequentially) Tyr-Pro-|-Phe-Pro-|-Gly-Pro-|-Ile.</text>
        <dbReference type="EC" id="3.4.14.11"/>
    </reaction>
</comment>
<organism evidence="12 13">
    <name type="scientific">Actinophytocola oryzae</name>
    <dbReference type="NCBI Taxonomy" id="502181"/>
    <lineage>
        <taxon>Bacteria</taxon>
        <taxon>Bacillati</taxon>
        <taxon>Actinomycetota</taxon>
        <taxon>Actinomycetes</taxon>
        <taxon>Pseudonocardiales</taxon>
        <taxon>Pseudonocardiaceae</taxon>
    </lineage>
</organism>
<dbReference type="RefSeq" id="WP_133903768.1">
    <property type="nucleotide sequence ID" value="NZ_SOCP01000005.1"/>
</dbReference>
<dbReference type="Gene3D" id="3.40.50.1820">
    <property type="entry name" value="alpha/beta hydrolase"/>
    <property type="match status" value="2"/>
</dbReference>
<gene>
    <name evidence="12" type="ORF">CLV71_105542</name>
</gene>
<dbReference type="SUPFAM" id="SSF53474">
    <property type="entry name" value="alpha/beta-Hydrolases"/>
    <property type="match status" value="1"/>
</dbReference>
<evidence type="ECO:0000256" key="8">
    <source>
        <dbReference type="ARBA" id="ARBA00030045"/>
    </source>
</evidence>
<dbReference type="InterPro" id="IPR005674">
    <property type="entry name" value="CocE/Ser_esterase"/>
</dbReference>
<dbReference type="SMART" id="SM00939">
    <property type="entry name" value="PepX_C"/>
    <property type="match status" value="1"/>
</dbReference>
<dbReference type="GO" id="GO:0006508">
    <property type="term" value="P:proteolysis"/>
    <property type="evidence" value="ECO:0007669"/>
    <property type="project" value="UniProtKB-KW"/>
</dbReference>
<dbReference type="EC" id="3.4.14.11" evidence="3"/>
<dbReference type="InterPro" id="IPR008252">
    <property type="entry name" value="Pept_S15_Xpro"/>
</dbReference>
<evidence type="ECO:0000256" key="4">
    <source>
        <dbReference type="ARBA" id="ARBA00022438"/>
    </source>
</evidence>
<reference evidence="12 13" key="1">
    <citation type="submission" date="2019-03" db="EMBL/GenBank/DDBJ databases">
        <title>Genomic Encyclopedia of Archaeal and Bacterial Type Strains, Phase II (KMG-II): from individual species to whole genera.</title>
        <authorList>
            <person name="Goeker M."/>
        </authorList>
    </citation>
    <scope>NUCLEOTIDE SEQUENCE [LARGE SCALE GENOMIC DNA]</scope>
    <source>
        <strain evidence="12 13">DSM 45499</strain>
    </source>
</reference>
<dbReference type="GO" id="GO:0004177">
    <property type="term" value="F:aminopeptidase activity"/>
    <property type="evidence" value="ECO:0007669"/>
    <property type="project" value="UniProtKB-KW"/>
</dbReference>
<feature type="signal peptide" evidence="10">
    <location>
        <begin position="1"/>
        <end position="26"/>
    </location>
</feature>
<keyword evidence="4" id="KW-0031">Aminopeptidase</keyword>
<dbReference type="NCBIfam" id="TIGR00976">
    <property type="entry name" value="CocE_NonD"/>
    <property type="match status" value="1"/>
</dbReference>
<comment type="caution">
    <text evidence="12">The sequence shown here is derived from an EMBL/GenBank/DDBJ whole genome shotgun (WGS) entry which is preliminary data.</text>
</comment>
<keyword evidence="10" id="KW-0732">Signal</keyword>
<dbReference type="InterPro" id="IPR000383">
    <property type="entry name" value="Xaa-Pro-like_dom"/>
</dbReference>
<name>A0A4R7VRI0_9PSEU</name>
<dbReference type="Pfam" id="PF08530">
    <property type="entry name" value="PepX_C"/>
    <property type="match status" value="1"/>
</dbReference>
<dbReference type="InterPro" id="IPR013736">
    <property type="entry name" value="Xaa-Pro_dipept_C"/>
</dbReference>
<dbReference type="NCBIfam" id="NF003780">
    <property type="entry name" value="PRK05371.1-1"/>
    <property type="match status" value="1"/>
</dbReference>
<feature type="chain" id="PRO_5020182946" description="Xaa-Pro dipeptidyl-peptidase" evidence="10">
    <location>
        <begin position="27"/>
        <end position="614"/>
    </location>
</feature>
<evidence type="ECO:0000256" key="9">
    <source>
        <dbReference type="SAM" id="MobiDB-lite"/>
    </source>
</evidence>
<proteinExistence type="inferred from homology"/>
<dbReference type="GO" id="GO:0008236">
    <property type="term" value="F:serine-type peptidase activity"/>
    <property type="evidence" value="ECO:0007669"/>
    <property type="project" value="UniProtKB-KW"/>
</dbReference>
<dbReference type="Proteomes" id="UP000294927">
    <property type="component" value="Unassembled WGS sequence"/>
</dbReference>
<evidence type="ECO:0000313" key="13">
    <source>
        <dbReference type="Proteomes" id="UP000294927"/>
    </source>
</evidence>
<dbReference type="InterPro" id="IPR029058">
    <property type="entry name" value="AB_hydrolase_fold"/>
</dbReference>
<comment type="similarity">
    <text evidence="2">Belongs to the peptidase S15 family.</text>
</comment>
<evidence type="ECO:0000313" key="12">
    <source>
        <dbReference type="EMBL" id="TDV52410.1"/>
    </source>
</evidence>
<keyword evidence="13" id="KW-1185">Reference proteome</keyword>
<sequence length="614" mass="66660">MRRSRRAVLFALAVVLPLAVVIPAGATPYARGGPTPPPWLRLENGVSVPQFDLANAVEETLFVQTTVDSDLDGVRDRVRVRLSRPGETVSQGIKVPVIFEHSPYRYNTGGGENHNVDYSVLPQEGLQPSAARTDATPIGARPEPDLPGSLDNYWVPRGYAVVLGESIGTGFSDGCPTVGDMKETLGTKAVIDWLNGRAKAYNEAGEPVTADWTTGDVGMVGTSYNGTLPNQVATTGVEGLRTIVPTSAIASWYDYYRANGLVRAPHSNVSGLGENSFQGEDLDVLAYYVEGPDRVEKCRHITDALLQYADRTTGDYNAYWDERDYLHRARGIKASVFVVHGLEDYNVMPTAYASWWAQLERYNVPRKLWLHKGGHGGPTGTSDYQVTLNRWMDYWLFGVRNGIMAEPRADIQRPDGTYEKYADWPVPGARDATLKLSSPNATDPGGLARSGGGPRQSFVDSGRTLDTDVSLVPNPATANPNRLAYLSAPLSKSTHLSGTPSVSLRASVDNRYSANLTGLLVDYAQDGSATVVTRGWTDVQNRKGADRSSPVVQGREYTFDWPLEPDDYVFPAGHRIGLVVVSTDMNFTLRPSPGTQLTVNPGKSSVTLPVVGGL</sequence>
<evidence type="ECO:0000256" key="2">
    <source>
        <dbReference type="ARBA" id="ARBA00010819"/>
    </source>
</evidence>
<keyword evidence="5" id="KW-0645">Protease</keyword>
<evidence type="ECO:0000256" key="6">
    <source>
        <dbReference type="ARBA" id="ARBA00022801"/>
    </source>
</evidence>
<feature type="domain" description="Xaa-Pro dipeptidyl-peptidase C-terminal" evidence="11">
    <location>
        <begin position="389"/>
        <end position="607"/>
    </location>
</feature>
<dbReference type="SUPFAM" id="SSF49785">
    <property type="entry name" value="Galactose-binding domain-like"/>
    <property type="match status" value="1"/>
</dbReference>
<accession>A0A4R7VRI0</accession>
<evidence type="ECO:0000256" key="5">
    <source>
        <dbReference type="ARBA" id="ARBA00022670"/>
    </source>
</evidence>
<evidence type="ECO:0000256" key="10">
    <source>
        <dbReference type="SAM" id="SignalP"/>
    </source>
</evidence>
<dbReference type="GO" id="GO:0008239">
    <property type="term" value="F:dipeptidyl-peptidase activity"/>
    <property type="evidence" value="ECO:0007669"/>
    <property type="project" value="UniProtKB-EC"/>
</dbReference>
<dbReference type="Pfam" id="PF02129">
    <property type="entry name" value="Peptidase_S15"/>
    <property type="match status" value="1"/>
</dbReference>
<evidence type="ECO:0000259" key="11">
    <source>
        <dbReference type="SMART" id="SM00939"/>
    </source>
</evidence>
<feature type="region of interest" description="Disordered" evidence="9">
    <location>
        <begin position="435"/>
        <end position="476"/>
    </location>
</feature>
<dbReference type="EMBL" id="SOCP01000005">
    <property type="protein sequence ID" value="TDV52410.1"/>
    <property type="molecule type" value="Genomic_DNA"/>
</dbReference>